<evidence type="ECO:0000313" key="3">
    <source>
        <dbReference type="Proteomes" id="UP001152130"/>
    </source>
</evidence>
<keyword evidence="3" id="KW-1185">Reference proteome</keyword>
<feature type="domain" description="2EXR" evidence="1">
    <location>
        <begin position="6"/>
        <end position="97"/>
    </location>
</feature>
<accession>A0A9W8PI83</accession>
<name>A0A9W8PI83_9HYPO</name>
<proteinExistence type="predicted"/>
<evidence type="ECO:0000259" key="1">
    <source>
        <dbReference type="Pfam" id="PF20150"/>
    </source>
</evidence>
<dbReference type="Pfam" id="PF20150">
    <property type="entry name" value="2EXR"/>
    <property type="match status" value="1"/>
</dbReference>
<comment type="caution">
    <text evidence="2">The sequence shown here is derived from an EMBL/GenBank/DDBJ whole genome shotgun (WGS) entry which is preliminary data.</text>
</comment>
<dbReference type="PANTHER" id="PTHR35910">
    <property type="entry name" value="2EXR DOMAIN-CONTAINING PROTEIN"/>
    <property type="match status" value="1"/>
</dbReference>
<dbReference type="EMBL" id="JAPDHF010000017">
    <property type="protein sequence ID" value="KAJ4007390.1"/>
    <property type="molecule type" value="Genomic_DNA"/>
</dbReference>
<protein>
    <recommendedName>
        <fullName evidence="1">2EXR domain-containing protein</fullName>
    </recommendedName>
</protein>
<dbReference type="PANTHER" id="PTHR35910:SF6">
    <property type="entry name" value="2EXR DOMAIN-CONTAINING PROTEIN"/>
    <property type="match status" value="1"/>
</dbReference>
<dbReference type="AlphaFoldDB" id="A0A9W8PI83"/>
<reference evidence="2" key="1">
    <citation type="submission" date="2022-10" db="EMBL/GenBank/DDBJ databases">
        <title>Fusarium specimens isolated from Avocado Roots.</title>
        <authorList>
            <person name="Stajich J."/>
            <person name="Roper C."/>
            <person name="Heimlech-Rivalta G."/>
        </authorList>
    </citation>
    <scope>NUCLEOTIDE SEQUENCE</scope>
    <source>
        <strain evidence="2">CF00143</strain>
    </source>
</reference>
<dbReference type="InterPro" id="IPR045518">
    <property type="entry name" value="2EXR"/>
</dbReference>
<gene>
    <name evidence="2" type="ORF">NW766_010074</name>
</gene>
<organism evidence="2 3">
    <name type="scientific">Fusarium irregulare</name>
    <dbReference type="NCBI Taxonomy" id="2494466"/>
    <lineage>
        <taxon>Eukaryota</taxon>
        <taxon>Fungi</taxon>
        <taxon>Dikarya</taxon>
        <taxon>Ascomycota</taxon>
        <taxon>Pezizomycotina</taxon>
        <taxon>Sordariomycetes</taxon>
        <taxon>Hypocreomycetidae</taxon>
        <taxon>Hypocreales</taxon>
        <taxon>Nectriaceae</taxon>
        <taxon>Fusarium</taxon>
        <taxon>Fusarium incarnatum-equiseti species complex</taxon>
    </lineage>
</organism>
<dbReference type="OrthoDB" id="3596450at2759"/>
<evidence type="ECO:0000313" key="2">
    <source>
        <dbReference type="EMBL" id="KAJ4007390.1"/>
    </source>
</evidence>
<sequence length="385" mass="45802">MASSTFHPFARLPVELRLHIWETACFASTPSERCLQYVNVKNRRVIPLPCDWRQSQEETSEEENNESAYLIDGGLWRACKESREVIARKSHYYDWLKIQNEAIRTREYFSTFSADWDGGEDDVHPAIIETCQGEEECRMVVSPGRDIFCIEAYNFRALQHSEDDKFELEMSFTSQLSNKGKIPSLWDPLCVSNIALEFDRSWLWNDIPDYIDEARSENSRLGYFGYLLHKHAKDTLTVENLWIVDRRIKWFDEHSQDHDTVYRDYDTEYVEIKWSAAIHLESDEIRANSADFMYRVEDWLREYWDDYTTLEDPEPKDIFRLLVRRDNEVEDPRIGREPGAVTKAEGFGWVIFDVDESDRDLDQYLSLWDESDIDSHCSEFRRRYY</sequence>
<dbReference type="Proteomes" id="UP001152130">
    <property type="component" value="Unassembled WGS sequence"/>
</dbReference>